<sequence length="116" mass="12324">MPTRTDGAAPNSSLSGPALTDEFHNFIADIEDLLKTTTSLTGAEFEQAKKKLTERVATAKASVEDIGHNFAAKARHSAEVTDRYVHQQPWQSIAVCAAASFILGAFVARCSGSGSK</sequence>
<comment type="caution">
    <text evidence="10">The sequence shown here is derived from an EMBL/GenBank/DDBJ whole genome shotgun (WGS) entry which is preliminary data.</text>
</comment>
<organism evidence="10 11">
    <name type="scientific">Rheinheimera soli</name>
    <dbReference type="NCBI Taxonomy" id="443616"/>
    <lineage>
        <taxon>Bacteria</taxon>
        <taxon>Pseudomonadati</taxon>
        <taxon>Pseudomonadota</taxon>
        <taxon>Gammaproteobacteria</taxon>
        <taxon>Chromatiales</taxon>
        <taxon>Chromatiaceae</taxon>
        <taxon>Rheinheimera</taxon>
    </lineage>
</organism>
<name>A0ABU1VV88_9GAMM</name>
<keyword evidence="11" id="KW-1185">Reference proteome</keyword>
<dbReference type="Pfam" id="PF05957">
    <property type="entry name" value="DUF883"/>
    <property type="match status" value="1"/>
</dbReference>
<dbReference type="EMBL" id="JAVDWR010000001">
    <property type="protein sequence ID" value="MDR7119644.1"/>
    <property type="molecule type" value="Genomic_DNA"/>
</dbReference>
<dbReference type="InterPro" id="IPR043604">
    <property type="entry name" value="DUF883_N"/>
</dbReference>
<evidence type="ECO:0000313" key="10">
    <source>
        <dbReference type="EMBL" id="MDR7119644.1"/>
    </source>
</evidence>
<keyword evidence="4" id="KW-0997">Cell inner membrane</keyword>
<dbReference type="PANTHER" id="PTHR35893:SF3">
    <property type="entry name" value="INNER MEMBRANE PROTEIN"/>
    <property type="match status" value="1"/>
</dbReference>
<accession>A0ABU1VV88</accession>
<feature type="domain" description="DUF883" evidence="9">
    <location>
        <begin position="81"/>
        <end position="109"/>
    </location>
</feature>
<comment type="subcellular location">
    <subcellularLocation>
        <location evidence="1">Cell inner membrane</location>
        <topology evidence="1">Single-pass membrane protein</topology>
    </subcellularLocation>
</comment>
<evidence type="ECO:0000259" key="9">
    <source>
        <dbReference type="Pfam" id="PF19029"/>
    </source>
</evidence>
<dbReference type="Pfam" id="PF19029">
    <property type="entry name" value="DUF883_C"/>
    <property type="match status" value="1"/>
</dbReference>
<keyword evidence="7" id="KW-0472">Membrane</keyword>
<evidence type="ECO:0000256" key="3">
    <source>
        <dbReference type="ARBA" id="ARBA00022475"/>
    </source>
</evidence>
<evidence type="ECO:0000256" key="5">
    <source>
        <dbReference type="ARBA" id="ARBA00022692"/>
    </source>
</evidence>
<evidence type="ECO:0000256" key="7">
    <source>
        <dbReference type="ARBA" id="ARBA00023136"/>
    </source>
</evidence>
<evidence type="ECO:0000256" key="4">
    <source>
        <dbReference type="ARBA" id="ARBA00022519"/>
    </source>
</evidence>
<protein>
    <submittedName>
        <fullName evidence="10">ElaB/YqjD/DUF883 family membrane-anchored ribosome-binding protein</fullName>
    </submittedName>
</protein>
<dbReference type="Proteomes" id="UP001257909">
    <property type="component" value="Unassembled WGS sequence"/>
</dbReference>
<comment type="similarity">
    <text evidence="2">Belongs to the ElaB/YgaM/YqjD family.</text>
</comment>
<evidence type="ECO:0000256" key="1">
    <source>
        <dbReference type="ARBA" id="ARBA00004377"/>
    </source>
</evidence>
<dbReference type="InterPro" id="IPR010279">
    <property type="entry name" value="YqjD/ElaB"/>
</dbReference>
<keyword evidence="6" id="KW-1133">Transmembrane helix</keyword>
<evidence type="ECO:0000256" key="2">
    <source>
        <dbReference type="ARBA" id="ARBA00010423"/>
    </source>
</evidence>
<feature type="domain" description="DUF883" evidence="8">
    <location>
        <begin position="27"/>
        <end position="63"/>
    </location>
</feature>
<keyword evidence="5" id="KW-0812">Transmembrane</keyword>
<dbReference type="PANTHER" id="PTHR35893">
    <property type="entry name" value="INNER MEMBRANE PROTEIN-RELATED"/>
    <property type="match status" value="1"/>
</dbReference>
<keyword evidence="3" id="KW-1003">Cell membrane</keyword>
<dbReference type="RefSeq" id="WP_310274342.1">
    <property type="nucleotide sequence ID" value="NZ_JAVDWR010000001.1"/>
</dbReference>
<dbReference type="InterPro" id="IPR043605">
    <property type="entry name" value="DUF883_C"/>
</dbReference>
<evidence type="ECO:0000256" key="6">
    <source>
        <dbReference type="ARBA" id="ARBA00022989"/>
    </source>
</evidence>
<evidence type="ECO:0000313" key="11">
    <source>
        <dbReference type="Proteomes" id="UP001257909"/>
    </source>
</evidence>
<gene>
    <name evidence="10" type="ORF">J2W69_000559</name>
</gene>
<reference evidence="10 11" key="1">
    <citation type="submission" date="2023-07" db="EMBL/GenBank/DDBJ databases">
        <title>Sorghum-associated microbial communities from plants grown in Nebraska, USA.</title>
        <authorList>
            <person name="Schachtman D."/>
        </authorList>
    </citation>
    <scope>NUCLEOTIDE SEQUENCE [LARGE SCALE GENOMIC DNA]</scope>
    <source>
        <strain evidence="10 11">4138</strain>
    </source>
</reference>
<evidence type="ECO:0000259" key="8">
    <source>
        <dbReference type="Pfam" id="PF05957"/>
    </source>
</evidence>
<proteinExistence type="inferred from homology"/>